<name>A0A8H6U1M4_9AGAR</name>
<gene>
    <name evidence="1" type="ORF">MVEN_02577000</name>
</gene>
<protein>
    <submittedName>
        <fullName evidence="1">Uncharacterized protein</fullName>
    </submittedName>
</protein>
<keyword evidence="2" id="KW-1185">Reference proteome</keyword>
<dbReference type="OrthoDB" id="2949017at2759"/>
<dbReference type="Proteomes" id="UP000620124">
    <property type="component" value="Unassembled WGS sequence"/>
</dbReference>
<proteinExistence type="predicted"/>
<dbReference type="AlphaFoldDB" id="A0A8H6U1M4"/>
<evidence type="ECO:0000313" key="1">
    <source>
        <dbReference type="EMBL" id="KAF7328193.1"/>
    </source>
</evidence>
<organism evidence="1 2">
    <name type="scientific">Mycena venus</name>
    <dbReference type="NCBI Taxonomy" id="2733690"/>
    <lineage>
        <taxon>Eukaryota</taxon>
        <taxon>Fungi</taxon>
        <taxon>Dikarya</taxon>
        <taxon>Basidiomycota</taxon>
        <taxon>Agaricomycotina</taxon>
        <taxon>Agaricomycetes</taxon>
        <taxon>Agaricomycetidae</taxon>
        <taxon>Agaricales</taxon>
        <taxon>Marasmiineae</taxon>
        <taxon>Mycenaceae</taxon>
        <taxon>Mycena</taxon>
    </lineage>
</organism>
<accession>A0A8H6U1M4</accession>
<comment type="caution">
    <text evidence="1">The sequence shown here is derived from an EMBL/GenBank/DDBJ whole genome shotgun (WGS) entry which is preliminary data.</text>
</comment>
<evidence type="ECO:0000313" key="2">
    <source>
        <dbReference type="Proteomes" id="UP000620124"/>
    </source>
</evidence>
<reference evidence="1" key="1">
    <citation type="submission" date="2020-05" db="EMBL/GenBank/DDBJ databases">
        <title>Mycena genomes resolve the evolution of fungal bioluminescence.</title>
        <authorList>
            <person name="Tsai I.J."/>
        </authorList>
    </citation>
    <scope>NUCLEOTIDE SEQUENCE</scope>
    <source>
        <strain evidence="1">CCC161011</strain>
    </source>
</reference>
<dbReference type="EMBL" id="JACAZI010000038">
    <property type="protein sequence ID" value="KAF7328193.1"/>
    <property type="molecule type" value="Genomic_DNA"/>
</dbReference>
<sequence length="138" mass="15330">MQMFAQIIINQRIFLQTLLVDSQPSKDCWKLKPDCKIPEHAITFLVAIMCHSKTQGTRLIGFVEVGKAQALLSWDQKNSLYLNLSKVNPDGPSLTLEANVSACQSFTMPLNKSIDIPGEPSELSHLTARCNCLELLSV</sequence>